<dbReference type="EC" id="5.3.4.1" evidence="4"/>
<keyword evidence="5" id="KW-0732">Signal</keyword>
<dbReference type="GO" id="GO:0009986">
    <property type="term" value="C:cell surface"/>
    <property type="evidence" value="ECO:0007669"/>
    <property type="project" value="TreeGrafter"/>
</dbReference>
<dbReference type="Proteomes" id="UP001196413">
    <property type="component" value="Unassembled WGS sequence"/>
</dbReference>
<dbReference type="PANTHER" id="PTHR18929">
    <property type="entry name" value="PROTEIN DISULFIDE ISOMERASE"/>
    <property type="match status" value="1"/>
</dbReference>
<dbReference type="PROSITE" id="PS00194">
    <property type="entry name" value="THIOREDOXIN_1"/>
    <property type="match status" value="1"/>
</dbReference>
<accession>A0AAD5QDV5</accession>
<comment type="catalytic activity">
    <reaction evidence="1">
        <text>Catalyzes the rearrangement of -S-S- bonds in proteins.</text>
        <dbReference type="EC" id="5.3.4.1"/>
    </reaction>
</comment>
<evidence type="ECO:0000256" key="2">
    <source>
        <dbReference type="ARBA" id="ARBA00004319"/>
    </source>
</evidence>
<dbReference type="EMBL" id="JAHQIW010000381">
    <property type="protein sequence ID" value="KAJ1347772.1"/>
    <property type="molecule type" value="Genomic_DNA"/>
</dbReference>
<evidence type="ECO:0000256" key="3">
    <source>
        <dbReference type="ARBA" id="ARBA00006347"/>
    </source>
</evidence>
<keyword evidence="7" id="KW-0256">Endoplasmic reticulum</keyword>
<gene>
    <name evidence="14" type="ORF">KIN20_002925</name>
</gene>
<dbReference type="InterPro" id="IPR036249">
    <property type="entry name" value="Thioredoxin-like_sf"/>
</dbReference>
<evidence type="ECO:0000256" key="7">
    <source>
        <dbReference type="ARBA" id="ARBA00022824"/>
    </source>
</evidence>
<feature type="region of interest" description="Disordered" evidence="12">
    <location>
        <begin position="60"/>
        <end position="120"/>
    </location>
</feature>
<evidence type="ECO:0000256" key="11">
    <source>
        <dbReference type="RuleBase" id="RU004208"/>
    </source>
</evidence>
<evidence type="ECO:0000256" key="8">
    <source>
        <dbReference type="ARBA" id="ARBA00023157"/>
    </source>
</evidence>
<dbReference type="GO" id="GO:0005788">
    <property type="term" value="C:endoplasmic reticulum lumen"/>
    <property type="evidence" value="ECO:0007669"/>
    <property type="project" value="UniProtKB-SubCell"/>
</dbReference>
<evidence type="ECO:0000256" key="12">
    <source>
        <dbReference type="SAM" id="MobiDB-lite"/>
    </source>
</evidence>
<comment type="similarity">
    <text evidence="3 11">Belongs to the protein disulfide isomerase family.</text>
</comment>
<keyword evidence="10" id="KW-0676">Redox-active center</keyword>
<dbReference type="PANTHER" id="PTHR18929:SF210">
    <property type="entry name" value="PROTEIN DISULFIDE-ISOMERASE A4"/>
    <property type="match status" value="1"/>
</dbReference>
<protein>
    <recommendedName>
        <fullName evidence="4">protein disulfide-isomerase</fullName>
        <ecNumber evidence="4">5.3.4.1</ecNumber>
    </recommendedName>
</protein>
<dbReference type="FunFam" id="3.40.30.10:FF:000017">
    <property type="entry name" value="Protein disulfide-isomerase A4"/>
    <property type="match status" value="1"/>
</dbReference>
<evidence type="ECO:0000256" key="4">
    <source>
        <dbReference type="ARBA" id="ARBA00012723"/>
    </source>
</evidence>
<dbReference type="Pfam" id="PF00085">
    <property type="entry name" value="Thioredoxin"/>
    <property type="match status" value="2"/>
</dbReference>
<dbReference type="AlphaFoldDB" id="A0AAD5QDV5"/>
<dbReference type="GO" id="GO:0006457">
    <property type="term" value="P:protein folding"/>
    <property type="evidence" value="ECO:0007669"/>
    <property type="project" value="TreeGrafter"/>
</dbReference>
<evidence type="ECO:0000313" key="14">
    <source>
        <dbReference type="EMBL" id="KAJ1347772.1"/>
    </source>
</evidence>
<sequence>MEDYELSEKSVGICTVFEDESDSPFRGRRGPTASASLTGNSGRMKWTVILLLLSARVGAEEASSETQPSSSGHPDSTEKAKTLPTVDQPSSGDAKSSDKEMEKSESIDQPPIGDTESFDKDGNVYVLTDNTFDSFIKQYPTFLAMFYSPTCVHCKNFAPLYNKAAASIPSVPFVRVDATVERELAKRYDITGYPTLKFWRNGEGPEDYDVGRDVDEILDWLRSRTDPNYKPKPDDVVTLTSENFDEFISNEALSLVEFYAPWCGHCKNLAPEYERAAKYLKAQGTTIKLAKVDATVEKDLASKYGVEGFPTLMIMRHGRRFDYNGPRDGRGIANYMIEQSKPAAKKLSNVGSIERFMERDDVTIVGFFTTDSSSLEAYSESAERAERGIQINGIYRGFEHVEEI</sequence>
<dbReference type="InterPro" id="IPR005788">
    <property type="entry name" value="PDI_thioredoxin-like_dom"/>
</dbReference>
<feature type="domain" description="Thioredoxin" evidence="13">
    <location>
        <begin position="226"/>
        <end position="341"/>
    </location>
</feature>
<evidence type="ECO:0000256" key="1">
    <source>
        <dbReference type="ARBA" id="ARBA00001182"/>
    </source>
</evidence>
<evidence type="ECO:0000313" key="15">
    <source>
        <dbReference type="Proteomes" id="UP001196413"/>
    </source>
</evidence>
<feature type="compositionally biased region" description="Polar residues" evidence="12">
    <location>
        <begin position="64"/>
        <end position="74"/>
    </location>
</feature>
<dbReference type="PROSITE" id="PS51352">
    <property type="entry name" value="THIOREDOXIN_2"/>
    <property type="match status" value="2"/>
</dbReference>
<evidence type="ECO:0000256" key="9">
    <source>
        <dbReference type="ARBA" id="ARBA00023235"/>
    </source>
</evidence>
<dbReference type="PRINTS" id="PR00421">
    <property type="entry name" value="THIOREDOXIN"/>
</dbReference>
<keyword evidence="9" id="KW-0413">Isomerase</keyword>
<dbReference type="SUPFAM" id="SSF52833">
    <property type="entry name" value="Thioredoxin-like"/>
    <property type="match status" value="2"/>
</dbReference>
<organism evidence="14 15">
    <name type="scientific">Parelaphostrongylus tenuis</name>
    <name type="common">Meningeal worm</name>
    <dbReference type="NCBI Taxonomy" id="148309"/>
    <lineage>
        <taxon>Eukaryota</taxon>
        <taxon>Metazoa</taxon>
        <taxon>Ecdysozoa</taxon>
        <taxon>Nematoda</taxon>
        <taxon>Chromadorea</taxon>
        <taxon>Rhabditida</taxon>
        <taxon>Rhabditina</taxon>
        <taxon>Rhabditomorpha</taxon>
        <taxon>Strongyloidea</taxon>
        <taxon>Metastrongylidae</taxon>
        <taxon>Parelaphostrongylus</taxon>
    </lineage>
</organism>
<evidence type="ECO:0000259" key="13">
    <source>
        <dbReference type="PROSITE" id="PS51352"/>
    </source>
</evidence>
<dbReference type="InterPro" id="IPR017937">
    <property type="entry name" value="Thioredoxin_CS"/>
</dbReference>
<keyword evidence="15" id="KW-1185">Reference proteome</keyword>
<proteinExistence type="inferred from homology"/>
<dbReference type="Gene3D" id="3.40.30.10">
    <property type="entry name" value="Glutaredoxin"/>
    <property type="match status" value="3"/>
</dbReference>
<keyword evidence="6" id="KW-0677">Repeat</keyword>
<dbReference type="GO" id="GO:0003756">
    <property type="term" value="F:protein disulfide isomerase activity"/>
    <property type="evidence" value="ECO:0007669"/>
    <property type="project" value="UniProtKB-EC"/>
</dbReference>
<evidence type="ECO:0000256" key="6">
    <source>
        <dbReference type="ARBA" id="ARBA00022737"/>
    </source>
</evidence>
<evidence type="ECO:0000256" key="5">
    <source>
        <dbReference type="ARBA" id="ARBA00022729"/>
    </source>
</evidence>
<dbReference type="NCBIfam" id="TIGR01126">
    <property type="entry name" value="pdi_dom"/>
    <property type="match status" value="1"/>
</dbReference>
<feature type="compositionally biased region" description="Basic and acidic residues" evidence="12">
    <location>
        <begin position="95"/>
        <end position="106"/>
    </location>
</feature>
<name>A0AAD5QDV5_PARTN</name>
<evidence type="ECO:0000256" key="10">
    <source>
        <dbReference type="ARBA" id="ARBA00023284"/>
    </source>
</evidence>
<comment type="caution">
    <text evidence="14">The sequence shown here is derived from an EMBL/GenBank/DDBJ whole genome shotgun (WGS) entry which is preliminary data.</text>
</comment>
<dbReference type="GO" id="GO:0034976">
    <property type="term" value="P:response to endoplasmic reticulum stress"/>
    <property type="evidence" value="ECO:0007669"/>
    <property type="project" value="TreeGrafter"/>
</dbReference>
<reference evidence="14" key="1">
    <citation type="submission" date="2021-06" db="EMBL/GenBank/DDBJ databases">
        <title>Parelaphostrongylus tenuis whole genome reference sequence.</title>
        <authorList>
            <person name="Garwood T.J."/>
            <person name="Larsen P.A."/>
            <person name="Fountain-Jones N.M."/>
            <person name="Garbe J.R."/>
            <person name="Macchietto M.G."/>
            <person name="Kania S.A."/>
            <person name="Gerhold R.W."/>
            <person name="Richards J.E."/>
            <person name="Wolf T.M."/>
        </authorList>
    </citation>
    <scope>NUCLEOTIDE SEQUENCE</scope>
    <source>
        <strain evidence="14">MNPRO001-30</strain>
        <tissue evidence="14">Meninges</tissue>
    </source>
</reference>
<dbReference type="InterPro" id="IPR013766">
    <property type="entry name" value="Thioredoxin_domain"/>
</dbReference>
<feature type="domain" description="Thioredoxin" evidence="13">
    <location>
        <begin position="104"/>
        <end position="223"/>
    </location>
</feature>
<comment type="subcellular location">
    <subcellularLocation>
        <location evidence="2">Endoplasmic reticulum lumen</location>
    </subcellularLocation>
</comment>
<feature type="compositionally biased region" description="Polar residues" evidence="12">
    <location>
        <begin position="85"/>
        <end position="94"/>
    </location>
</feature>
<keyword evidence="8" id="KW-1015">Disulfide bond</keyword>
<dbReference type="CDD" id="cd02961">
    <property type="entry name" value="PDI_a_family"/>
    <property type="match status" value="2"/>
</dbReference>